<proteinExistence type="predicted"/>
<protein>
    <submittedName>
        <fullName evidence="1">Uncharacterized protein</fullName>
    </submittedName>
</protein>
<name>A0A4V4HUS9_9HELO</name>
<comment type="caution">
    <text evidence="1">The sequence shown here is derived from an EMBL/GenBank/DDBJ whole genome shotgun (WGS) entry which is preliminary data.</text>
</comment>
<organism evidence="1 2">
    <name type="scientific">Botrytis galanthina</name>
    <dbReference type="NCBI Taxonomy" id="278940"/>
    <lineage>
        <taxon>Eukaryota</taxon>
        <taxon>Fungi</taxon>
        <taxon>Dikarya</taxon>
        <taxon>Ascomycota</taxon>
        <taxon>Pezizomycotina</taxon>
        <taxon>Leotiomycetes</taxon>
        <taxon>Helotiales</taxon>
        <taxon>Sclerotiniaceae</taxon>
        <taxon>Botrytis</taxon>
    </lineage>
</organism>
<evidence type="ECO:0000313" key="1">
    <source>
        <dbReference type="EMBL" id="THV50576.1"/>
    </source>
</evidence>
<dbReference type="Proteomes" id="UP000308671">
    <property type="component" value="Unassembled WGS sequence"/>
</dbReference>
<keyword evidence="2" id="KW-1185">Reference proteome</keyword>
<gene>
    <name evidence="1" type="ORF">BGAL_0145g00230</name>
</gene>
<reference evidence="1 2" key="1">
    <citation type="submission" date="2017-12" db="EMBL/GenBank/DDBJ databases">
        <title>Comparative genomics of Botrytis spp.</title>
        <authorList>
            <person name="Valero-Jimenez C.A."/>
            <person name="Tapia P."/>
            <person name="Veloso J."/>
            <person name="Silva-Moreno E."/>
            <person name="Staats M."/>
            <person name="Valdes J.H."/>
            <person name="Van Kan J.A.L."/>
        </authorList>
    </citation>
    <scope>NUCLEOTIDE SEQUENCE [LARGE SCALE GENOMIC DNA]</scope>
    <source>
        <strain evidence="1 2">MUCL435</strain>
    </source>
</reference>
<sequence>MLSAKYIQAYLQILDSAFWYQVRIEMQGVVATHIEEALIVEDATSTATGVVVGSSSGQRNPSSVFKTSAFDAWKCGVWERRESEGSYNLENH</sequence>
<evidence type="ECO:0000313" key="2">
    <source>
        <dbReference type="Proteomes" id="UP000308671"/>
    </source>
</evidence>
<accession>A0A4V4HUS9</accession>
<dbReference type="AlphaFoldDB" id="A0A4V4HUS9"/>
<dbReference type="EMBL" id="PQXL01000145">
    <property type="protein sequence ID" value="THV50576.1"/>
    <property type="molecule type" value="Genomic_DNA"/>
</dbReference>